<accession>A0A1D1UYM8</accession>
<gene>
    <name evidence="2" type="primary">RvY_06296</name>
    <name evidence="2" type="synonym">RvY_06296.2</name>
    <name evidence="2" type="ORF">RvY_06296-2</name>
</gene>
<dbReference type="AlphaFoldDB" id="A0A1D1UYM8"/>
<keyword evidence="3" id="KW-1185">Reference proteome</keyword>
<evidence type="ECO:0000313" key="3">
    <source>
        <dbReference type="Proteomes" id="UP000186922"/>
    </source>
</evidence>
<organism evidence="2 3">
    <name type="scientific">Ramazzottius varieornatus</name>
    <name type="common">Water bear</name>
    <name type="synonym">Tardigrade</name>
    <dbReference type="NCBI Taxonomy" id="947166"/>
    <lineage>
        <taxon>Eukaryota</taxon>
        <taxon>Metazoa</taxon>
        <taxon>Ecdysozoa</taxon>
        <taxon>Tardigrada</taxon>
        <taxon>Eutardigrada</taxon>
        <taxon>Parachela</taxon>
        <taxon>Hypsibioidea</taxon>
        <taxon>Ramazzottiidae</taxon>
        <taxon>Ramazzottius</taxon>
    </lineage>
</organism>
<evidence type="ECO:0000256" key="1">
    <source>
        <dbReference type="SAM" id="Phobius"/>
    </source>
</evidence>
<sequence length="150" mass="16918">MSSSTLMEDFKKWRDDSLSSHGLHKISSFSDQLSTSNSSYGPTVFALRTCLSVVSTRLLDLLPQVQVILSGLWFLTVMERPLRQPQIKAHSVTVGFCGEWSVAFSYSLSVLECLVSGVQFVILWSCWTFFVTQNMSFYVFLLVRILLVCG</sequence>
<protein>
    <submittedName>
        <fullName evidence="2">Uncharacterized protein</fullName>
    </submittedName>
</protein>
<feature type="transmembrane region" description="Helical" evidence="1">
    <location>
        <begin position="121"/>
        <end position="147"/>
    </location>
</feature>
<dbReference type="EMBL" id="BDGG01000002">
    <property type="protein sequence ID" value="GAU94541.1"/>
    <property type="molecule type" value="Genomic_DNA"/>
</dbReference>
<comment type="caution">
    <text evidence="2">The sequence shown here is derived from an EMBL/GenBank/DDBJ whole genome shotgun (WGS) entry which is preliminary data.</text>
</comment>
<dbReference type="Proteomes" id="UP000186922">
    <property type="component" value="Unassembled WGS sequence"/>
</dbReference>
<evidence type="ECO:0000313" key="2">
    <source>
        <dbReference type="EMBL" id="GAU94541.1"/>
    </source>
</evidence>
<reference evidence="2 3" key="1">
    <citation type="journal article" date="2016" name="Nat. Commun.">
        <title>Extremotolerant tardigrade genome and improved radiotolerance of human cultured cells by tardigrade-unique protein.</title>
        <authorList>
            <person name="Hashimoto T."/>
            <person name="Horikawa D.D."/>
            <person name="Saito Y."/>
            <person name="Kuwahara H."/>
            <person name="Kozuka-Hata H."/>
            <person name="Shin-I T."/>
            <person name="Minakuchi Y."/>
            <person name="Ohishi K."/>
            <person name="Motoyama A."/>
            <person name="Aizu T."/>
            <person name="Enomoto A."/>
            <person name="Kondo K."/>
            <person name="Tanaka S."/>
            <person name="Hara Y."/>
            <person name="Koshikawa S."/>
            <person name="Sagara H."/>
            <person name="Miura T."/>
            <person name="Yokobori S."/>
            <person name="Miyagawa K."/>
            <person name="Suzuki Y."/>
            <person name="Kubo T."/>
            <person name="Oyama M."/>
            <person name="Kohara Y."/>
            <person name="Fujiyama A."/>
            <person name="Arakawa K."/>
            <person name="Katayama T."/>
            <person name="Toyoda A."/>
            <person name="Kunieda T."/>
        </authorList>
    </citation>
    <scope>NUCLEOTIDE SEQUENCE [LARGE SCALE GENOMIC DNA]</scope>
    <source>
        <strain evidence="2 3">YOKOZUNA-1</strain>
    </source>
</reference>
<keyword evidence="1" id="KW-0812">Transmembrane</keyword>
<keyword evidence="1" id="KW-1133">Transmembrane helix</keyword>
<keyword evidence="1" id="KW-0472">Membrane</keyword>
<name>A0A1D1UYM8_RAMVA</name>
<proteinExistence type="predicted"/>